<dbReference type="EMBL" id="SAUZ01000004">
    <property type="protein sequence ID" value="RWR23026.1"/>
    <property type="molecule type" value="Genomic_DNA"/>
</dbReference>
<evidence type="ECO:0000313" key="14">
    <source>
        <dbReference type="EMBL" id="RWR23026.1"/>
    </source>
</evidence>
<sequence>MRCSRKIWDLSLERDGISCSKVGLFETGGTACEGLWNQISRNPMMEASATRKCLDIRNSSHEILPRRVDEMSEQQGEKPVYLDGFATLPLAPAARTAMLAVWDQPGNAGSPNGSGERAAQIVAAGRAAVADLIGATPGEITFTSGATEANNLAMMGVARAIRQIEPNRRKILISAIEHKAVIEPARELEREGFIVETIPVTSSGVIDLDALKRMSKDDLALASAMLINNELGTIQPIGEACEIVHAVGGRMHTDAAQAVGKVHLDVADLDIDYLSLSGHKAYGPMGIGALYVAAGALKPNAQLFGGGQQSGLRPGTEPVALIAGFGAAALVAKSALADGSAHGAELLTVLLDELRKNQVRFLIPSSHAPRVPGGIALLLPGTDGDALCARLASKVSISTGSACTSGQIRTSHVLESIGLSEHDARSVVRIFCNRYNTVDEVRLAARLIADAVRRSSLATGGRHQ</sequence>
<evidence type="ECO:0000256" key="7">
    <source>
        <dbReference type="ARBA" id="ARBA00022723"/>
    </source>
</evidence>
<dbReference type="InterPro" id="IPR000192">
    <property type="entry name" value="Aminotrans_V_dom"/>
</dbReference>
<dbReference type="GO" id="GO:0046872">
    <property type="term" value="F:metal ion binding"/>
    <property type="evidence" value="ECO:0007669"/>
    <property type="project" value="UniProtKB-KW"/>
</dbReference>
<dbReference type="AlphaFoldDB" id="A0A443JR98"/>
<evidence type="ECO:0000256" key="12">
    <source>
        <dbReference type="RuleBase" id="RU004504"/>
    </source>
</evidence>
<evidence type="ECO:0000259" key="13">
    <source>
        <dbReference type="Pfam" id="PF00266"/>
    </source>
</evidence>
<dbReference type="Pfam" id="PF00266">
    <property type="entry name" value="Aminotran_5"/>
    <property type="match status" value="1"/>
</dbReference>
<feature type="domain" description="Aminotransferase class V" evidence="13">
    <location>
        <begin position="80"/>
        <end position="442"/>
    </location>
</feature>
<evidence type="ECO:0000256" key="2">
    <source>
        <dbReference type="ARBA" id="ARBA00003120"/>
    </source>
</evidence>
<dbReference type="InterPro" id="IPR020578">
    <property type="entry name" value="Aminotrans_V_PyrdxlP_BS"/>
</dbReference>
<reference evidence="14 15" key="1">
    <citation type="submission" date="2019-01" db="EMBL/GenBank/DDBJ databases">
        <title>Sinorhodobacter populi sp. nov. isolated from the symptomatic bark tissue of Populus euramericana canker.</title>
        <authorList>
            <person name="Xu G."/>
        </authorList>
    </citation>
    <scope>NUCLEOTIDE SEQUENCE [LARGE SCALE GENOMIC DNA]</scope>
    <source>
        <strain evidence="14 15">SK2B-1</strain>
    </source>
</reference>
<proteinExistence type="inferred from homology"/>
<comment type="function">
    <text evidence="2">Catalyzes the removal of elemental sulfur atoms from cysteine to produce alanine. Seems to participate in the biosynthesis of the nitrogenase metalloclusters by providing the inorganic sulfur required for the Fe-S core formation.</text>
</comment>
<dbReference type="InterPro" id="IPR015422">
    <property type="entry name" value="PyrdxlP-dep_Trfase_small"/>
</dbReference>
<evidence type="ECO:0000256" key="6">
    <source>
        <dbReference type="ARBA" id="ARBA00022679"/>
    </source>
</evidence>
<keyword evidence="10" id="KW-0411">Iron-sulfur</keyword>
<dbReference type="PANTHER" id="PTHR11601:SF34">
    <property type="entry name" value="CYSTEINE DESULFURASE"/>
    <property type="match status" value="1"/>
</dbReference>
<evidence type="ECO:0000256" key="8">
    <source>
        <dbReference type="ARBA" id="ARBA00022898"/>
    </source>
</evidence>
<keyword evidence="6" id="KW-0808">Transferase</keyword>
<dbReference type="PANTHER" id="PTHR11601">
    <property type="entry name" value="CYSTEINE DESULFURYLASE FAMILY MEMBER"/>
    <property type="match status" value="1"/>
</dbReference>
<dbReference type="Gene3D" id="3.90.1150.10">
    <property type="entry name" value="Aspartate Aminotransferase, domain 1"/>
    <property type="match status" value="1"/>
</dbReference>
<dbReference type="Gene3D" id="1.10.260.50">
    <property type="match status" value="1"/>
</dbReference>
<keyword evidence="9" id="KW-0408">Iron</keyword>
<comment type="catalytic activity">
    <reaction evidence="11">
        <text>(sulfur carrier)-H + L-cysteine = (sulfur carrier)-SH + L-alanine</text>
        <dbReference type="Rhea" id="RHEA:43892"/>
        <dbReference type="Rhea" id="RHEA-COMP:14737"/>
        <dbReference type="Rhea" id="RHEA-COMP:14739"/>
        <dbReference type="ChEBI" id="CHEBI:29917"/>
        <dbReference type="ChEBI" id="CHEBI:35235"/>
        <dbReference type="ChEBI" id="CHEBI:57972"/>
        <dbReference type="ChEBI" id="CHEBI:64428"/>
        <dbReference type="EC" id="2.8.1.7"/>
    </reaction>
</comment>
<evidence type="ECO:0000256" key="4">
    <source>
        <dbReference type="ARBA" id="ARBA00012239"/>
    </source>
</evidence>
<evidence type="ECO:0000256" key="9">
    <source>
        <dbReference type="ARBA" id="ARBA00023004"/>
    </source>
</evidence>
<keyword evidence="8" id="KW-0663">Pyridoxal phosphate</keyword>
<dbReference type="GO" id="GO:0051536">
    <property type="term" value="F:iron-sulfur cluster binding"/>
    <property type="evidence" value="ECO:0007669"/>
    <property type="project" value="UniProtKB-KW"/>
</dbReference>
<name>A0A443JR98_9RHOB</name>
<dbReference type="InterPro" id="IPR015421">
    <property type="entry name" value="PyrdxlP-dep_Trfase_major"/>
</dbReference>
<evidence type="ECO:0000256" key="1">
    <source>
        <dbReference type="ARBA" id="ARBA00001933"/>
    </source>
</evidence>
<dbReference type="EC" id="2.8.1.7" evidence="4"/>
<comment type="cofactor">
    <cofactor evidence="1 12">
        <name>pyridoxal 5'-phosphate</name>
        <dbReference type="ChEBI" id="CHEBI:597326"/>
    </cofactor>
</comment>
<evidence type="ECO:0000256" key="5">
    <source>
        <dbReference type="ARBA" id="ARBA00013558"/>
    </source>
</evidence>
<evidence type="ECO:0000256" key="11">
    <source>
        <dbReference type="ARBA" id="ARBA00050776"/>
    </source>
</evidence>
<comment type="similarity">
    <text evidence="3">Belongs to the class-V pyridoxal-phosphate-dependent aminotransferase family. NifS/IscS subfamily.</text>
</comment>
<dbReference type="PIRSF" id="PIRSF005572">
    <property type="entry name" value="NifS"/>
    <property type="match status" value="1"/>
</dbReference>
<dbReference type="InterPro" id="IPR015424">
    <property type="entry name" value="PyrdxlP-dep_Trfase"/>
</dbReference>
<accession>A0A443JR98</accession>
<dbReference type="Proteomes" id="UP000284476">
    <property type="component" value="Unassembled WGS sequence"/>
</dbReference>
<dbReference type="PROSITE" id="PS00595">
    <property type="entry name" value="AA_TRANSFER_CLASS_5"/>
    <property type="match status" value="1"/>
</dbReference>
<evidence type="ECO:0000256" key="10">
    <source>
        <dbReference type="ARBA" id="ARBA00023014"/>
    </source>
</evidence>
<keyword evidence="7" id="KW-0479">Metal-binding</keyword>
<gene>
    <name evidence="14" type="ORF">D2T30_05205</name>
</gene>
<dbReference type="Gene3D" id="3.40.640.10">
    <property type="entry name" value="Type I PLP-dependent aspartate aminotransferase-like (Major domain)"/>
    <property type="match status" value="1"/>
</dbReference>
<comment type="caution">
    <text evidence="14">The sequence shown here is derived from an EMBL/GenBank/DDBJ whole genome shotgun (WGS) entry which is preliminary data.</text>
</comment>
<dbReference type="InterPro" id="IPR016454">
    <property type="entry name" value="Cysteine_dSase"/>
</dbReference>
<evidence type="ECO:0000256" key="3">
    <source>
        <dbReference type="ARBA" id="ARBA00006490"/>
    </source>
</evidence>
<evidence type="ECO:0000313" key="15">
    <source>
        <dbReference type="Proteomes" id="UP000284476"/>
    </source>
</evidence>
<protein>
    <recommendedName>
        <fullName evidence="5">Cysteine desulfurase</fullName>
        <ecNumber evidence="4">2.8.1.7</ecNumber>
    </recommendedName>
</protein>
<organism evidence="14 15">
    <name type="scientific">Paenirhodobacter populi</name>
    <dbReference type="NCBI Taxonomy" id="2306993"/>
    <lineage>
        <taxon>Bacteria</taxon>
        <taxon>Pseudomonadati</taxon>
        <taxon>Pseudomonadota</taxon>
        <taxon>Alphaproteobacteria</taxon>
        <taxon>Rhodobacterales</taxon>
        <taxon>Rhodobacter group</taxon>
        <taxon>Paenirhodobacter</taxon>
    </lineage>
</organism>
<dbReference type="SUPFAM" id="SSF53383">
    <property type="entry name" value="PLP-dependent transferases"/>
    <property type="match status" value="1"/>
</dbReference>
<dbReference type="GO" id="GO:0031071">
    <property type="term" value="F:cysteine desulfurase activity"/>
    <property type="evidence" value="ECO:0007669"/>
    <property type="project" value="UniProtKB-EC"/>
</dbReference>